<feature type="compositionally biased region" description="Low complexity" evidence="1">
    <location>
        <begin position="317"/>
        <end position="347"/>
    </location>
</feature>
<dbReference type="Proteomes" id="UP001142055">
    <property type="component" value="Chromosome 2"/>
</dbReference>
<feature type="compositionally biased region" description="Polar residues" evidence="1">
    <location>
        <begin position="541"/>
        <end position="553"/>
    </location>
</feature>
<feature type="compositionally biased region" description="Low complexity" evidence="1">
    <location>
        <begin position="505"/>
        <end position="515"/>
    </location>
</feature>
<accession>A0A9Q0RMW4</accession>
<keyword evidence="3" id="KW-1185">Reference proteome</keyword>
<evidence type="ECO:0008006" key="4">
    <source>
        <dbReference type="Google" id="ProtNLM"/>
    </source>
</evidence>
<feature type="compositionally biased region" description="Basic and acidic residues" evidence="1">
    <location>
        <begin position="418"/>
        <end position="430"/>
    </location>
</feature>
<feature type="region of interest" description="Disordered" evidence="1">
    <location>
        <begin position="305"/>
        <end position="438"/>
    </location>
</feature>
<organism evidence="2 3">
    <name type="scientific">Blomia tropicalis</name>
    <name type="common">Mite</name>
    <dbReference type="NCBI Taxonomy" id="40697"/>
    <lineage>
        <taxon>Eukaryota</taxon>
        <taxon>Metazoa</taxon>
        <taxon>Ecdysozoa</taxon>
        <taxon>Arthropoda</taxon>
        <taxon>Chelicerata</taxon>
        <taxon>Arachnida</taxon>
        <taxon>Acari</taxon>
        <taxon>Acariformes</taxon>
        <taxon>Sarcoptiformes</taxon>
        <taxon>Astigmata</taxon>
        <taxon>Glycyphagoidea</taxon>
        <taxon>Echimyopodidae</taxon>
        <taxon>Blomia</taxon>
    </lineage>
</organism>
<proteinExistence type="predicted"/>
<gene>
    <name evidence="2" type="ORF">RDWZM_005943</name>
</gene>
<feature type="compositionally biased region" description="Low complexity" evidence="1">
    <location>
        <begin position="486"/>
        <end position="497"/>
    </location>
</feature>
<feature type="region of interest" description="Disordered" evidence="1">
    <location>
        <begin position="486"/>
        <end position="553"/>
    </location>
</feature>
<evidence type="ECO:0000313" key="3">
    <source>
        <dbReference type="Proteomes" id="UP001142055"/>
    </source>
</evidence>
<dbReference type="EMBL" id="JAPWDV010000002">
    <property type="protein sequence ID" value="KAJ6220131.1"/>
    <property type="molecule type" value="Genomic_DNA"/>
</dbReference>
<evidence type="ECO:0000313" key="2">
    <source>
        <dbReference type="EMBL" id="KAJ6220131.1"/>
    </source>
</evidence>
<comment type="caution">
    <text evidence="2">The sequence shown here is derived from an EMBL/GenBank/DDBJ whole genome shotgun (WGS) entry which is preliminary data.</text>
</comment>
<evidence type="ECO:0000256" key="1">
    <source>
        <dbReference type="SAM" id="MobiDB-lite"/>
    </source>
</evidence>
<feature type="compositionally biased region" description="Basic and acidic residues" evidence="1">
    <location>
        <begin position="249"/>
        <end position="267"/>
    </location>
</feature>
<protein>
    <recommendedName>
        <fullName evidence="4">DFP2</fullName>
    </recommendedName>
</protein>
<feature type="region of interest" description="Disordered" evidence="1">
    <location>
        <begin position="114"/>
        <end position="139"/>
    </location>
</feature>
<sequence>MQKKLSSKAKLIILISTIHFVYASGTKSISSKLTESRALARQQFQLSTAAAFPATSESPLAYSLPTFRDTLLTKSKLVLNDGTTEPNPIDSYSISSNYGGSIYKIKSSAKPVEEALPEVSSERSGESSENSSGEDFNSILGVETTSVSPLFLETPSSTSRPVTAKQVAQITAQQHPFHPTQEKEVEILNAQRIKAAVKTKHTFEFRPVVLDQIQEQIQPKIIEVAAKSVPLEIHFKSASSRIKLVQSHQSEDLQEEQHTSSDEEPQRLVHLVRKPIIQEVREIITPYRRIVQEIAPVMEEIHTIVSHEDEKSGKQLSKTNNQSKTNTNTLKQTTSTTSTSNNLATNKVEQKPKPQVPSNWLRPVPKNPPKPIEQVRMETGGFKPIHHTSSSSSLGGSSSKNNYAPTYNTYPLEPTPPDQEHEFSSEHETSEVEDLNNRSIEIVSGNDISTIIPARLMQEIIHDYQTRNRMVSNNGKKIETNRFVANNNRNNQNNNNHHSNERLQQRPQTQQQHYHQNSRPLAPQRPRPQPQQQHQQQQQQSSKNVQQLRESASSHSWQAIRPYVYYGAQNGQYRGPFPYKQNINGYNRY</sequence>
<feature type="compositionally biased region" description="Low complexity" evidence="1">
    <location>
        <begin position="530"/>
        <end position="540"/>
    </location>
</feature>
<feature type="compositionally biased region" description="Polar residues" evidence="1">
    <location>
        <begin position="400"/>
        <end position="409"/>
    </location>
</feature>
<feature type="region of interest" description="Disordered" evidence="1">
    <location>
        <begin position="246"/>
        <end position="267"/>
    </location>
</feature>
<name>A0A9Q0RMW4_BLOTA</name>
<dbReference type="AlphaFoldDB" id="A0A9Q0RMW4"/>
<reference evidence="2" key="1">
    <citation type="submission" date="2022-12" db="EMBL/GenBank/DDBJ databases">
        <title>Genome assemblies of Blomia tropicalis.</title>
        <authorList>
            <person name="Cui Y."/>
        </authorList>
    </citation>
    <scope>NUCLEOTIDE SEQUENCE</scope>
    <source>
        <tissue evidence="2">Adult mites</tissue>
    </source>
</reference>
<feature type="compositionally biased region" description="Low complexity" evidence="1">
    <location>
        <begin position="389"/>
        <end position="399"/>
    </location>
</feature>